<dbReference type="SUPFAM" id="SSF53474">
    <property type="entry name" value="alpha/beta-Hydrolases"/>
    <property type="match status" value="1"/>
</dbReference>
<organism evidence="2 3">
    <name type="scientific">Brevundimonas terrae</name>
    <dbReference type="NCBI Taxonomy" id="363631"/>
    <lineage>
        <taxon>Bacteria</taxon>
        <taxon>Pseudomonadati</taxon>
        <taxon>Pseudomonadota</taxon>
        <taxon>Alphaproteobacteria</taxon>
        <taxon>Caulobacterales</taxon>
        <taxon>Caulobacteraceae</taxon>
        <taxon>Brevundimonas</taxon>
    </lineage>
</organism>
<reference evidence="3" key="1">
    <citation type="journal article" date="2019" name="Int. J. Syst. Evol. Microbiol.">
        <title>The Global Catalogue of Microorganisms (GCM) 10K type strain sequencing project: providing services to taxonomists for standard genome sequencing and annotation.</title>
        <authorList>
            <consortium name="The Broad Institute Genomics Platform"/>
            <consortium name="The Broad Institute Genome Sequencing Center for Infectious Disease"/>
            <person name="Wu L."/>
            <person name="Ma J."/>
        </authorList>
    </citation>
    <scope>NUCLEOTIDE SEQUENCE [LARGE SCALE GENOMIC DNA]</scope>
    <source>
        <strain evidence="3">JCM 13476</strain>
    </source>
</reference>
<dbReference type="PANTHER" id="PTHR43194:SF2">
    <property type="entry name" value="PEROXISOMAL MEMBRANE PROTEIN LPX1"/>
    <property type="match status" value="1"/>
</dbReference>
<gene>
    <name evidence="2" type="ORF">GCM10009093_06800</name>
</gene>
<evidence type="ECO:0000313" key="3">
    <source>
        <dbReference type="Proteomes" id="UP001500791"/>
    </source>
</evidence>
<dbReference type="InterPro" id="IPR029058">
    <property type="entry name" value="AB_hydrolase_fold"/>
</dbReference>
<dbReference type="Gene3D" id="3.40.50.1820">
    <property type="entry name" value="alpha/beta hydrolase"/>
    <property type="match status" value="1"/>
</dbReference>
<keyword evidence="3" id="KW-1185">Reference proteome</keyword>
<dbReference type="InterPro" id="IPR000073">
    <property type="entry name" value="AB_hydrolase_1"/>
</dbReference>
<comment type="caution">
    <text evidence="2">The sequence shown here is derived from an EMBL/GenBank/DDBJ whole genome shotgun (WGS) entry which is preliminary data.</text>
</comment>
<dbReference type="Pfam" id="PF12697">
    <property type="entry name" value="Abhydrolase_6"/>
    <property type="match status" value="1"/>
</dbReference>
<dbReference type="InterPro" id="IPR050228">
    <property type="entry name" value="Carboxylesterase_BioH"/>
</dbReference>
<protein>
    <submittedName>
        <fullName evidence="2">Alpha/beta hydrolase</fullName>
    </submittedName>
</protein>
<sequence>MDGSLDGTMAIPPRRLSVPVRNRFGEGRMAVLDFGPAERPVDLVFVHANGFNAYTYRQLLSGLAGRLRIWAVDLRGHGHTTLPAKVQGRQNWHDHRDDLISLLETIDGPPVALCGHSIGGTSSLLAAAKVPHQVSRLILLDPVIWSFATMAVFNTPLLNSLSRRAPIVQSTLRRRAHFDSREQAFTSWQGRGAFKGWPDAVLRDYLADGLIENGPIEDGKGLRLACSPEWEASNYAAQAHNPWRALRQYDGPVQLLKAETGSLCALNKPSAGHQVSIHTVTGAGHLFPMTHPQVVREVLSDLAA</sequence>
<dbReference type="PRINTS" id="PR00111">
    <property type="entry name" value="ABHYDROLASE"/>
</dbReference>
<proteinExistence type="predicted"/>
<name>A0ABP3HXK4_9CAUL</name>
<accession>A0ABP3HXK4</accession>
<feature type="domain" description="AB hydrolase-1" evidence="1">
    <location>
        <begin position="43"/>
        <end position="297"/>
    </location>
</feature>
<keyword evidence="2" id="KW-0378">Hydrolase</keyword>
<evidence type="ECO:0000313" key="2">
    <source>
        <dbReference type="EMBL" id="GAA0382471.1"/>
    </source>
</evidence>
<dbReference type="Proteomes" id="UP001500791">
    <property type="component" value="Unassembled WGS sequence"/>
</dbReference>
<evidence type="ECO:0000259" key="1">
    <source>
        <dbReference type="Pfam" id="PF12697"/>
    </source>
</evidence>
<dbReference type="PANTHER" id="PTHR43194">
    <property type="entry name" value="HYDROLASE ALPHA/BETA FOLD FAMILY"/>
    <property type="match status" value="1"/>
</dbReference>
<dbReference type="EMBL" id="BAAAEJ010000003">
    <property type="protein sequence ID" value="GAA0382471.1"/>
    <property type="molecule type" value="Genomic_DNA"/>
</dbReference>
<dbReference type="GO" id="GO:0016787">
    <property type="term" value="F:hydrolase activity"/>
    <property type="evidence" value="ECO:0007669"/>
    <property type="project" value="UniProtKB-KW"/>
</dbReference>